<dbReference type="InterPro" id="IPR014004">
    <property type="entry name" value="Transpt-assoc_nodulatn_dom_bac"/>
</dbReference>
<dbReference type="Pfam" id="PF04972">
    <property type="entry name" value="BON"/>
    <property type="match status" value="3"/>
</dbReference>
<dbReference type="PANTHER" id="PTHR34606:SF15">
    <property type="entry name" value="BON DOMAIN-CONTAINING PROTEIN"/>
    <property type="match status" value="1"/>
</dbReference>
<name>A0A5Q0CB44_9HYPH</name>
<feature type="domain" description="BON" evidence="1">
    <location>
        <begin position="148"/>
        <end position="216"/>
    </location>
</feature>
<dbReference type="AlphaFoldDB" id="A0A5Q0CB44"/>
<dbReference type="Proteomes" id="UP000326881">
    <property type="component" value="Chromosome"/>
</dbReference>
<proteinExistence type="predicted"/>
<dbReference type="InterPro" id="IPR051686">
    <property type="entry name" value="Lipoprotein_DolP"/>
</dbReference>
<feature type="domain" description="BON" evidence="1">
    <location>
        <begin position="77"/>
        <end position="145"/>
    </location>
</feature>
<dbReference type="KEGG" id="rgr:FZ934_12155"/>
<evidence type="ECO:0000259" key="1">
    <source>
        <dbReference type="PROSITE" id="PS50914"/>
    </source>
</evidence>
<dbReference type="InterPro" id="IPR007055">
    <property type="entry name" value="BON_dom"/>
</dbReference>
<organism evidence="2 3">
    <name type="scientific">Rhizobium grahamii</name>
    <dbReference type="NCBI Taxonomy" id="1120045"/>
    <lineage>
        <taxon>Bacteria</taxon>
        <taxon>Pseudomonadati</taxon>
        <taxon>Pseudomonadota</taxon>
        <taxon>Alphaproteobacteria</taxon>
        <taxon>Hyphomicrobiales</taxon>
        <taxon>Rhizobiaceae</taxon>
        <taxon>Rhizobium/Agrobacterium group</taxon>
        <taxon>Rhizobium</taxon>
    </lineage>
</organism>
<reference evidence="2 3" key="1">
    <citation type="submission" date="2019-08" db="EMBL/GenBank/DDBJ databases">
        <title>Prosopis cineraria nodule microbiome.</title>
        <authorList>
            <person name="Ali R."/>
            <person name="Chaluvadi S.R."/>
            <person name="Wang X."/>
        </authorList>
    </citation>
    <scope>NUCLEOTIDE SEQUENCE [LARGE SCALE GENOMIC DNA]</scope>
    <source>
        <strain evidence="2 3">BG7</strain>
    </source>
</reference>
<dbReference type="OrthoDB" id="870892at2"/>
<evidence type="ECO:0000313" key="3">
    <source>
        <dbReference type="Proteomes" id="UP000326881"/>
    </source>
</evidence>
<dbReference type="SMART" id="SM00749">
    <property type="entry name" value="BON"/>
    <property type="match status" value="3"/>
</dbReference>
<sequence>MNDLAIRQDIIDELGFEPSVDAANIGVAVEEGVVTLSGHVGSYAEKIAAEMAVKRVKGVRALAETLEVRYAGRKQHADDEIAARALDIIEWDALLPNGAIDVRVQKGWVTLSGEVPWHFQRIAAEKAVMKLGGVIGVTNVLSIKPAASIPDVKSRIVGALKRNAEVEADHIEVAVAGGNVTLKGGVAGWRERTAAERAAWSTPGVISVTNNLAVTG</sequence>
<dbReference type="PROSITE" id="PS50914">
    <property type="entry name" value="BON"/>
    <property type="match status" value="3"/>
</dbReference>
<dbReference type="PANTHER" id="PTHR34606">
    <property type="entry name" value="BON DOMAIN-CONTAINING PROTEIN"/>
    <property type="match status" value="1"/>
</dbReference>
<protein>
    <submittedName>
        <fullName evidence="2">BON domain-containing protein</fullName>
    </submittedName>
</protein>
<dbReference type="EMBL" id="CP043498">
    <property type="protein sequence ID" value="QFY61101.1"/>
    <property type="molecule type" value="Genomic_DNA"/>
</dbReference>
<evidence type="ECO:0000313" key="2">
    <source>
        <dbReference type="EMBL" id="QFY61101.1"/>
    </source>
</evidence>
<dbReference type="Gene3D" id="3.30.1340.30">
    <property type="match status" value="3"/>
</dbReference>
<gene>
    <name evidence="2" type="ORF">FZ934_12155</name>
</gene>
<dbReference type="RefSeq" id="WP_065690773.1">
    <property type="nucleotide sequence ID" value="NZ_CP043498.1"/>
</dbReference>
<feature type="domain" description="BON" evidence="1">
    <location>
        <begin position="2"/>
        <end position="70"/>
    </location>
</feature>
<keyword evidence="3" id="KW-1185">Reference proteome</keyword>
<accession>A0A5Q0CB44</accession>